<reference evidence="2" key="1">
    <citation type="submission" date="2021-12" db="EMBL/GenBank/DDBJ databases">
        <authorList>
            <person name="Martin H S."/>
        </authorList>
    </citation>
    <scope>NUCLEOTIDE SEQUENCE</scope>
</reference>
<proteinExistence type="predicted"/>
<gene>
    <name evidence="2" type="ORF">BINO364_LOCUS1207</name>
</gene>
<keyword evidence="3" id="KW-1185">Reference proteome</keyword>
<dbReference type="OrthoDB" id="7491142at2759"/>
<accession>A0A8J9U583</accession>
<protein>
    <submittedName>
        <fullName evidence="2">Uncharacterized protein</fullName>
    </submittedName>
</protein>
<dbReference type="AlphaFoldDB" id="A0A8J9U583"/>
<evidence type="ECO:0000313" key="2">
    <source>
        <dbReference type="EMBL" id="CAH0714126.1"/>
    </source>
</evidence>
<feature type="region of interest" description="Disordered" evidence="1">
    <location>
        <begin position="1"/>
        <end position="96"/>
    </location>
</feature>
<feature type="non-terminal residue" evidence="2">
    <location>
        <position position="129"/>
    </location>
</feature>
<evidence type="ECO:0000256" key="1">
    <source>
        <dbReference type="SAM" id="MobiDB-lite"/>
    </source>
</evidence>
<dbReference type="EMBL" id="OV170221">
    <property type="protein sequence ID" value="CAH0714126.1"/>
    <property type="molecule type" value="Genomic_DNA"/>
</dbReference>
<organism evidence="2 3">
    <name type="scientific">Brenthis ino</name>
    <name type="common">lesser marbled fritillary</name>
    <dbReference type="NCBI Taxonomy" id="405034"/>
    <lineage>
        <taxon>Eukaryota</taxon>
        <taxon>Metazoa</taxon>
        <taxon>Ecdysozoa</taxon>
        <taxon>Arthropoda</taxon>
        <taxon>Hexapoda</taxon>
        <taxon>Insecta</taxon>
        <taxon>Pterygota</taxon>
        <taxon>Neoptera</taxon>
        <taxon>Endopterygota</taxon>
        <taxon>Lepidoptera</taxon>
        <taxon>Glossata</taxon>
        <taxon>Ditrysia</taxon>
        <taxon>Papilionoidea</taxon>
        <taxon>Nymphalidae</taxon>
        <taxon>Heliconiinae</taxon>
        <taxon>Argynnini</taxon>
        <taxon>Brenthis</taxon>
    </lineage>
</organism>
<evidence type="ECO:0000313" key="3">
    <source>
        <dbReference type="Proteomes" id="UP000838878"/>
    </source>
</evidence>
<name>A0A8J9U583_9NEOP</name>
<dbReference type="Proteomes" id="UP000838878">
    <property type="component" value="Chromosome 1"/>
</dbReference>
<sequence length="129" mass="14680">MASWPVTREQSELDLTDEEDPEPMSIFQNKEKISSGSGSSNSEDETRPGSEIFLASSTTATTRCRARTRGEPRTLGGRSRGSRLRTRVAQNDRSSLVNKRRNCNFSPLDRPIFQPRYKSIDSDTWIDYF</sequence>
<feature type="compositionally biased region" description="Acidic residues" evidence="1">
    <location>
        <begin position="12"/>
        <end position="22"/>
    </location>
</feature>